<comment type="cofactor">
    <cofactor evidence="8 10">
        <name>Zn(2+)</name>
        <dbReference type="ChEBI" id="CHEBI:29105"/>
    </cofactor>
    <text evidence="8 10">Binds 1 zinc ion per subunit.</text>
</comment>
<reference evidence="11 12" key="1">
    <citation type="submission" date="2020-08" db="EMBL/GenBank/DDBJ databases">
        <title>Genomic Encyclopedia of Type Strains, Phase IV (KMG-IV): sequencing the most valuable type-strain genomes for metagenomic binning, comparative biology and taxonomic classification.</title>
        <authorList>
            <person name="Goeker M."/>
        </authorList>
    </citation>
    <scope>NUCLEOTIDE SEQUENCE [LARGE SCALE GENOMIC DNA]</scope>
    <source>
        <strain evidence="11 12">DSM 19163</strain>
    </source>
</reference>
<dbReference type="SUPFAM" id="SSF55620">
    <property type="entry name" value="Tetrahydrobiopterin biosynthesis enzymes-like"/>
    <property type="match status" value="1"/>
</dbReference>
<feature type="active site" description="Charge relay system" evidence="9">
    <location>
        <position position="112"/>
    </location>
</feature>
<evidence type="ECO:0000256" key="1">
    <source>
        <dbReference type="ARBA" id="ARBA00005061"/>
    </source>
</evidence>
<dbReference type="Pfam" id="PF01242">
    <property type="entry name" value="PTPS"/>
    <property type="match status" value="1"/>
</dbReference>
<gene>
    <name evidence="11" type="ORF">HNQ45_000037</name>
</gene>
<dbReference type="EC" id="4.-.-.-" evidence="8"/>
<keyword evidence="5 8" id="KW-0862">Zinc</keyword>
<dbReference type="PANTHER" id="PTHR12589:SF7">
    <property type="entry name" value="6-PYRUVOYL TETRAHYDROBIOPTERIN SYNTHASE"/>
    <property type="match status" value="1"/>
</dbReference>
<keyword evidence="12" id="KW-1185">Reference proteome</keyword>
<dbReference type="Gene3D" id="3.30.479.10">
    <property type="entry name" value="6-pyruvoyl tetrahydropterin synthase/QueD"/>
    <property type="match status" value="2"/>
</dbReference>
<comment type="catalytic activity">
    <reaction evidence="7 8">
        <text>7,8-dihydroneopterin 3'-triphosphate + H2O = 6-carboxy-5,6,7,8-tetrahydropterin + triphosphate + acetaldehyde + 2 H(+)</text>
        <dbReference type="Rhea" id="RHEA:27966"/>
        <dbReference type="ChEBI" id="CHEBI:15343"/>
        <dbReference type="ChEBI" id="CHEBI:15377"/>
        <dbReference type="ChEBI" id="CHEBI:15378"/>
        <dbReference type="ChEBI" id="CHEBI:18036"/>
        <dbReference type="ChEBI" id="CHEBI:58462"/>
        <dbReference type="ChEBI" id="CHEBI:61032"/>
        <dbReference type="EC" id="4.1.2.50"/>
    </reaction>
</comment>
<comment type="similarity">
    <text evidence="2 8">Belongs to the PTPS family. QueD subfamily.</text>
</comment>
<evidence type="ECO:0000256" key="9">
    <source>
        <dbReference type="PIRSR" id="PIRSR006113-1"/>
    </source>
</evidence>
<dbReference type="PANTHER" id="PTHR12589">
    <property type="entry name" value="PYRUVOYL TETRAHYDROBIOPTERIN SYNTHASE"/>
    <property type="match status" value="1"/>
</dbReference>
<dbReference type="EMBL" id="JACHHF010000001">
    <property type="protein sequence ID" value="MBB5175179.1"/>
    <property type="molecule type" value="Genomic_DNA"/>
</dbReference>
<comment type="pathway">
    <text evidence="1 8">Purine metabolism; 7-cyano-7-deazaguanine biosynthesis.</text>
</comment>
<dbReference type="Proteomes" id="UP000579136">
    <property type="component" value="Unassembled WGS sequence"/>
</dbReference>
<evidence type="ECO:0000256" key="5">
    <source>
        <dbReference type="ARBA" id="ARBA00022833"/>
    </source>
</evidence>
<dbReference type="InterPro" id="IPR007115">
    <property type="entry name" value="6-PTP_synth/QueD"/>
</dbReference>
<organism evidence="11 12">
    <name type="scientific">Nosocomiicoccus ampullae</name>
    <dbReference type="NCBI Taxonomy" id="489910"/>
    <lineage>
        <taxon>Bacteria</taxon>
        <taxon>Bacillati</taxon>
        <taxon>Bacillota</taxon>
        <taxon>Bacilli</taxon>
        <taxon>Bacillales</taxon>
        <taxon>Staphylococcaceae</taxon>
        <taxon>Nosocomiicoccus</taxon>
    </lineage>
</organism>
<evidence type="ECO:0000256" key="7">
    <source>
        <dbReference type="ARBA" id="ARBA00048807"/>
    </source>
</evidence>
<dbReference type="RefSeq" id="WP_183672616.1">
    <property type="nucleotide sequence ID" value="NZ_CBCRYX010000011.1"/>
</dbReference>
<keyword evidence="4 8" id="KW-0479">Metal-binding</keyword>
<feature type="binding site" evidence="10">
    <location>
        <position position="34"/>
    </location>
    <ligand>
        <name>Zn(2+)</name>
        <dbReference type="ChEBI" id="CHEBI:29105"/>
    </ligand>
</feature>
<evidence type="ECO:0000256" key="3">
    <source>
        <dbReference type="ARBA" id="ARBA00018141"/>
    </source>
</evidence>
<dbReference type="PIRSF" id="PIRSF006113">
    <property type="entry name" value="PTP_synth"/>
    <property type="match status" value="1"/>
</dbReference>
<proteinExistence type="inferred from homology"/>
<evidence type="ECO:0000256" key="4">
    <source>
        <dbReference type="ARBA" id="ARBA00022723"/>
    </source>
</evidence>
<dbReference type="NCBIfam" id="TIGR03367">
    <property type="entry name" value="queuosine_QueD"/>
    <property type="match status" value="1"/>
</dbReference>
<protein>
    <recommendedName>
        <fullName evidence="3 8">6-carboxy-5,6,7,8-tetrahydropterin synthase</fullName>
        <ecNumber evidence="8">4.-.-.-</ecNumber>
    </recommendedName>
</protein>
<evidence type="ECO:0000256" key="2">
    <source>
        <dbReference type="ARBA" id="ARBA00008900"/>
    </source>
</evidence>
<feature type="active site" description="Charge relay system" evidence="9">
    <location>
        <position position="72"/>
    </location>
</feature>
<evidence type="ECO:0000256" key="8">
    <source>
        <dbReference type="PIRNR" id="PIRNR006113"/>
    </source>
</evidence>
<comment type="caution">
    <text evidence="11">The sequence shown here is derived from an EMBL/GenBank/DDBJ whole genome shotgun (WGS) entry which is preliminary data.</text>
</comment>
<feature type="binding site" evidence="10">
    <location>
        <position position="17"/>
    </location>
    <ligand>
        <name>Zn(2+)</name>
        <dbReference type="ChEBI" id="CHEBI:29105"/>
    </ligand>
</feature>
<dbReference type="AlphaFoldDB" id="A0A9Q2HE10"/>
<dbReference type="InterPro" id="IPR038418">
    <property type="entry name" value="6-PTP_synth/QueD_sf"/>
</dbReference>
<feature type="active site" description="Proton acceptor" evidence="9">
    <location>
        <position position="28"/>
    </location>
</feature>
<evidence type="ECO:0000256" key="6">
    <source>
        <dbReference type="ARBA" id="ARBA00023239"/>
    </source>
</evidence>
<dbReference type="GO" id="GO:0046872">
    <property type="term" value="F:metal ion binding"/>
    <property type="evidence" value="ECO:0007669"/>
    <property type="project" value="UniProtKB-KW"/>
</dbReference>
<name>A0A9Q2HE10_9STAP</name>
<sequence length="124" mass="14689">MFYNYEITKEFHFSASHQLDYLPEGHQCKRLHGHNYIVKVTLGSDELNNDGFVTDFGLLKPIKVFIDDNLDHRHLNDVFDFKTTSENIAKFFYDKIKNELNMDNVVEVAVSETPKTWARYRELR</sequence>
<dbReference type="GO" id="GO:0070497">
    <property type="term" value="F:6-carboxytetrahydropterin synthase activity"/>
    <property type="evidence" value="ECO:0007669"/>
    <property type="project" value="UniProtKB-EC"/>
</dbReference>
<evidence type="ECO:0000256" key="10">
    <source>
        <dbReference type="PIRSR" id="PIRSR006113-2"/>
    </source>
</evidence>
<evidence type="ECO:0000313" key="12">
    <source>
        <dbReference type="Proteomes" id="UP000579136"/>
    </source>
</evidence>
<feature type="binding site" evidence="10">
    <location>
        <position position="32"/>
    </location>
    <ligand>
        <name>Zn(2+)</name>
        <dbReference type="ChEBI" id="CHEBI:29105"/>
    </ligand>
</feature>
<dbReference type="GO" id="GO:0008616">
    <property type="term" value="P:tRNA queuosine(34) biosynthetic process"/>
    <property type="evidence" value="ECO:0007669"/>
    <property type="project" value="UniProtKB-KW"/>
</dbReference>
<keyword evidence="8" id="KW-0671">Queuosine biosynthesis</keyword>
<accession>A0A9Q2HE10</accession>
<evidence type="ECO:0000313" key="11">
    <source>
        <dbReference type="EMBL" id="MBB5175179.1"/>
    </source>
</evidence>
<keyword evidence="6 8" id="KW-0456">Lyase</keyword>